<organism evidence="1 2">
    <name type="scientific">Pelobates cultripes</name>
    <name type="common">Western spadefoot toad</name>
    <dbReference type="NCBI Taxonomy" id="61616"/>
    <lineage>
        <taxon>Eukaryota</taxon>
        <taxon>Metazoa</taxon>
        <taxon>Chordata</taxon>
        <taxon>Craniata</taxon>
        <taxon>Vertebrata</taxon>
        <taxon>Euteleostomi</taxon>
        <taxon>Amphibia</taxon>
        <taxon>Batrachia</taxon>
        <taxon>Anura</taxon>
        <taxon>Pelobatoidea</taxon>
        <taxon>Pelobatidae</taxon>
        <taxon>Pelobates</taxon>
    </lineage>
</organism>
<dbReference type="AlphaFoldDB" id="A0AAD1SQM2"/>
<accession>A0AAD1SQM2</accession>
<reference evidence="1" key="1">
    <citation type="submission" date="2022-03" db="EMBL/GenBank/DDBJ databases">
        <authorList>
            <person name="Alioto T."/>
            <person name="Alioto T."/>
            <person name="Gomez Garrido J."/>
        </authorList>
    </citation>
    <scope>NUCLEOTIDE SEQUENCE</scope>
</reference>
<dbReference type="EMBL" id="OW240918">
    <property type="protein sequence ID" value="CAH2307820.1"/>
    <property type="molecule type" value="Genomic_DNA"/>
</dbReference>
<proteinExistence type="predicted"/>
<evidence type="ECO:0000313" key="1">
    <source>
        <dbReference type="EMBL" id="CAH2307820.1"/>
    </source>
</evidence>
<name>A0AAD1SQM2_PELCU</name>
<gene>
    <name evidence="1" type="ORF">PECUL_23A030694</name>
</gene>
<dbReference type="Proteomes" id="UP001295444">
    <property type="component" value="Chromosome 07"/>
</dbReference>
<protein>
    <submittedName>
        <fullName evidence="1">Uncharacterized protein</fullName>
    </submittedName>
</protein>
<keyword evidence="2" id="KW-1185">Reference proteome</keyword>
<sequence length="70" mass="7995">MKLAEAIHTFIDGELQLPLSFAGKRRLVQELSWEKGLGQEVGSRMHEHRLIGRSHLLLFLTFVAKLRGDI</sequence>
<evidence type="ECO:0000313" key="2">
    <source>
        <dbReference type="Proteomes" id="UP001295444"/>
    </source>
</evidence>